<organism evidence="3 4">
    <name type="scientific">Azospirillum oleiclasticum</name>
    <dbReference type="NCBI Taxonomy" id="2735135"/>
    <lineage>
        <taxon>Bacteria</taxon>
        <taxon>Pseudomonadati</taxon>
        <taxon>Pseudomonadota</taxon>
        <taxon>Alphaproteobacteria</taxon>
        <taxon>Rhodospirillales</taxon>
        <taxon>Azospirillaceae</taxon>
        <taxon>Azospirillum</taxon>
    </lineage>
</organism>
<keyword evidence="1" id="KW-0328">Glycosyltransferase</keyword>
<keyword evidence="4" id="KW-1185">Reference proteome</keyword>
<evidence type="ECO:0000256" key="2">
    <source>
        <dbReference type="ARBA" id="ARBA00022679"/>
    </source>
</evidence>
<dbReference type="InterPro" id="IPR002201">
    <property type="entry name" value="Glyco_trans_9"/>
</dbReference>
<sequence>MRILFITSNRLGDAVLSTGLLAHLVERHRDARVTVACGPLPAPLFRAVPGLERLIPLPKRRYARHWVGLWAACTGTRWDLVVDLRNSAVSRLLWTRRLAVHSRPVPGLHKVEELARVLGLAVPPAPRLWLDEAARAAAVRLLPTGPEPLLAIGPTANWLGKEWPADRFAALAGRLTAAGAPLAGAGVAVLAAGAERDRAAPLLAALGPRAIDLGGRTDPLEAAACLERAALFVGNDSGLMHIAAAVGTPTLGLFGPGYPETYGPWGPRARAVTGTVPRVELLARLKRDPRASDLMDGIAVDHVEAAARALLGATLPRDQSRADEAPVAGAGAPR</sequence>
<proteinExistence type="predicted"/>
<dbReference type="EMBL" id="JABFDB010000032">
    <property type="protein sequence ID" value="NYZ23917.1"/>
    <property type="molecule type" value="Genomic_DNA"/>
</dbReference>
<gene>
    <name evidence="3" type="ORF">HND93_29800</name>
</gene>
<evidence type="ECO:0000313" key="3">
    <source>
        <dbReference type="EMBL" id="NYZ23917.1"/>
    </source>
</evidence>
<comment type="caution">
    <text evidence="3">The sequence shown here is derived from an EMBL/GenBank/DDBJ whole genome shotgun (WGS) entry which is preliminary data.</text>
</comment>
<evidence type="ECO:0000256" key="1">
    <source>
        <dbReference type="ARBA" id="ARBA00022676"/>
    </source>
</evidence>
<dbReference type="PANTHER" id="PTHR30160:SF1">
    <property type="entry name" value="LIPOPOLYSACCHARIDE 1,2-N-ACETYLGLUCOSAMINETRANSFERASE-RELATED"/>
    <property type="match status" value="1"/>
</dbReference>
<reference evidence="3 4" key="1">
    <citation type="submission" date="2020-05" db="EMBL/GenBank/DDBJ databases">
        <title>Azospirillum oleiclasticum sp. nov, a nitrogen-fixing and heavy crude oil-emulsifying bacterium isolated from the crude oil of Yumen Oilfield.</title>
        <authorList>
            <person name="Wu D."/>
            <person name="Cai M."/>
            <person name="Zhang X."/>
        </authorList>
    </citation>
    <scope>NUCLEOTIDE SEQUENCE [LARGE SCALE GENOMIC DNA]</scope>
    <source>
        <strain evidence="3 4">ROY-1-1-2</strain>
    </source>
</reference>
<keyword evidence="2" id="KW-0808">Transferase</keyword>
<dbReference type="InterPro" id="IPR051199">
    <property type="entry name" value="LPS_LOS_Heptosyltrfase"/>
</dbReference>
<dbReference type="Gene3D" id="3.40.50.2000">
    <property type="entry name" value="Glycogen Phosphorylase B"/>
    <property type="match status" value="2"/>
</dbReference>
<evidence type="ECO:0000313" key="4">
    <source>
        <dbReference type="Proteomes" id="UP000584642"/>
    </source>
</evidence>
<accession>A0ABX2TL88</accession>
<dbReference type="Pfam" id="PF01075">
    <property type="entry name" value="Glyco_transf_9"/>
    <property type="match status" value="1"/>
</dbReference>
<name>A0ABX2TL88_9PROT</name>
<dbReference type="PANTHER" id="PTHR30160">
    <property type="entry name" value="TETRAACYLDISACCHARIDE 4'-KINASE-RELATED"/>
    <property type="match status" value="1"/>
</dbReference>
<dbReference type="CDD" id="cd03789">
    <property type="entry name" value="GT9_LPS_heptosyltransferase"/>
    <property type="match status" value="1"/>
</dbReference>
<dbReference type="RefSeq" id="WP_180285688.1">
    <property type="nucleotide sequence ID" value="NZ_JABFDB010000032.1"/>
</dbReference>
<dbReference type="Proteomes" id="UP000584642">
    <property type="component" value="Unassembled WGS sequence"/>
</dbReference>
<dbReference type="SUPFAM" id="SSF53756">
    <property type="entry name" value="UDP-Glycosyltransferase/glycogen phosphorylase"/>
    <property type="match status" value="1"/>
</dbReference>
<protein>
    <submittedName>
        <fullName evidence="3">Glycosyltransferase family 9 protein</fullName>
    </submittedName>
</protein>